<proteinExistence type="predicted"/>
<evidence type="ECO:0000313" key="10">
    <source>
        <dbReference type="EMBL" id="KAK7204178.1"/>
    </source>
</evidence>
<feature type="compositionally biased region" description="Basic and acidic residues" evidence="6">
    <location>
        <begin position="103"/>
        <end position="121"/>
    </location>
</feature>
<dbReference type="Pfam" id="PF12949">
    <property type="entry name" value="HeH"/>
    <property type="match status" value="1"/>
</dbReference>
<sequence>MDDLKYLQPGFNPANLRVVDLRRVLLFHEVPFPSAARKATLVDIFRTYISPRAGELLASLSVGGGDVPAIVDANITSAQVTQPRKISSTTTPRKRQQSPVEAVPKHEDLDNTEAGRLKAEEEGSPFSAQNPFQSPRVETKTPSRARKSSQIVKARSPKTHSSPMSSTGYEPSKESLATSPANFSSDMFALDSMQYPEPSEEDFAASYEDVSVAGSDSVEDDEEYYEESVDEDEESVDEDEEADEEDDEEVDEEEEEEFDVSLLDGSRDAPPFQFPFAIFGVWIIFLLTSVSIWWWKSERLRTGYCEIEGQGVQLGGDYDSTNLLSYFELDCLPCPEHAKCYSDLRVECEPDYIFVRSPLSLGGFLPIAPKCVPDSGKLEKARQLLDVELLLLRKRLAEVECSGVAKDKNDATISVEELKSTLSAMKSSKIPNGVFEELWNISYKDLTLQDEVYVVSEEFGDRVGSKSEEEFPWTCVLKLELREFLKANRLKITRKAFF</sequence>
<evidence type="ECO:0000313" key="11">
    <source>
        <dbReference type="Proteomes" id="UP001498771"/>
    </source>
</evidence>
<feature type="region of interest" description="Disordered" evidence="6">
    <location>
        <begin position="210"/>
        <end position="261"/>
    </location>
</feature>
<keyword evidence="3 7" id="KW-1133">Transmembrane helix</keyword>
<dbReference type="Pfam" id="PF09402">
    <property type="entry name" value="MSC"/>
    <property type="match status" value="1"/>
</dbReference>
<accession>A0ABR1F4X1</accession>
<dbReference type="Proteomes" id="UP001498771">
    <property type="component" value="Unassembled WGS sequence"/>
</dbReference>
<keyword evidence="2 7" id="KW-0812">Transmembrane</keyword>
<dbReference type="PANTHER" id="PTHR47808">
    <property type="entry name" value="INNER NUCLEAR MEMBRANE PROTEIN HEH2-RELATED"/>
    <property type="match status" value="1"/>
</dbReference>
<feature type="compositionally biased region" description="Polar residues" evidence="6">
    <location>
        <begin position="79"/>
        <end position="91"/>
    </location>
</feature>
<dbReference type="RefSeq" id="XP_064767211.1">
    <property type="nucleotide sequence ID" value="XM_064910154.1"/>
</dbReference>
<dbReference type="EMBL" id="JBBJBU010000009">
    <property type="protein sequence ID" value="KAK7204178.1"/>
    <property type="molecule type" value="Genomic_DNA"/>
</dbReference>
<feature type="compositionally biased region" description="Acidic residues" evidence="6">
    <location>
        <begin position="217"/>
        <end position="259"/>
    </location>
</feature>
<comment type="caution">
    <text evidence="10">The sequence shown here is derived from an EMBL/GenBank/DDBJ whole genome shotgun (WGS) entry which is preliminary data.</text>
</comment>
<reference evidence="10 11" key="1">
    <citation type="submission" date="2024-03" db="EMBL/GenBank/DDBJ databases">
        <title>Genome-scale model development and genomic sequencing of the oleaginous clade Lipomyces.</title>
        <authorList>
            <consortium name="Lawrence Berkeley National Laboratory"/>
            <person name="Czajka J.J."/>
            <person name="Han Y."/>
            <person name="Kim J."/>
            <person name="Mondo S.J."/>
            <person name="Hofstad B.A."/>
            <person name="Robles A."/>
            <person name="Haridas S."/>
            <person name="Riley R."/>
            <person name="LaButti K."/>
            <person name="Pangilinan J."/>
            <person name="Andreopoulos W."/>
            <person name="Lipzen A."/>
            <person name="Yan J."/>
            <person name="Wang M."/>
            <person name="Ng V."/>
            <person name="Grigoriev I.V."/>
            <person name="Spatafora J.W."/>
            <person name="Magnuson J.K."/>
            <person name="Baker S.E."/>
            <person name="Pomraning K.R."/>
        </authorList>
    </citation>
    <scope>NUCLEOTIDE SEQUENCE [LARGE SCALE GENOMIC DNA]</scope>
    <source>
        <strain evidence="10 11">Phaff 52-87</strain>
    </source>
</reference>
<dbReference type="InterPro" id="IPR025856">
    <property type="entry name" value="HeH/LEM_domain"/>
</dbReference>
<feature type="domain" description="Man1/Src1-like C-terminal" evidence="8">
    <location>
        <begin position="284"/>
        <end position="492"/>
    </location>
</feature>
<comment type="subcellular location">
    <subcellularLocation>
        <location evidence="1">Nucleus membrane</location>
    </subcellularLocation>
</comment>
<feature type="region of interest" description="Disordered" evidence="6">
    <location>
        <begin position="79"/>
        <end position="180"/>
    </location>
</feature>
<dbReference type="GeneID" id="90035666"/>
<keyword evidence="4 7" id="KW-0472">Membrane</keyword>
<feature type="transmembrane region" description="Helical" evidence="7">
    <location>
        <begin position="274"/>
        <end position="295"/>
    </location>
</feature>
<evidence type="ECO:0000256" key="5">
    <source>
        <dbReference type="ARBA" id="ARBA00023242"/>
    </source>
</evidence>
<evidence type="ECO:0000256" key="4">
    <source>
        <dbReference type="ARBA" id="ARBA00023136"/>
    </source>
</evidence>
<evidence type="ECO:0000259" key="9">
    <source>
        <dbReference type="Pfam" id="PF12949"/>
    </source>
</evidence>
<evidence type="ECO:0000256" key="2">
    <source>
        <dbReference type="ARBA" id="ARBA00022692"/>
    </source>
</evidence>
<name>A0ABR1F4X1_9ASCO</name>
<evidence type="ECO:0000256" key="6">
    <source>
        <dbReference type="SAM" id="MobiDB-lite"/>
    </source>
</evidence>
<dbReference type="InterPro" id="IPR044780">
    <property type="entry name" value="Heh2/Src1"/>
</dbReference>
<keyword evidence="5" id="KW-0539">Nucleus</keyword>
<evidence type="ECO:0000256" key="7">
    <source>
        <dbReference type="SAM" id="Phobius"/>
    </source>
</evidence>
<organism evidence="10 11">
    <name type="scientific">Myxozyma melibiosi</name>
    <dbReference type="NCBI Taxonomy" id="54550"/>
    <lineage>
        <taxon>Eukaryota</taxon>
        <taxon>Fungi</taxon>
        <taxon>Dikarya</taxon>
        <taxon>Ascomycota</taxon>
        <taxon>Saccharomycotina</taxon>
        <taxon>Lipomycetes</taxon>
        <taxon>Lipomycetales</taxon>
        <taxon>Lipomycetaceae</taxon>
        <taxon>Myxozyma</taxon>
    </lineage>
</organism>
<evidence type="ECO:0000256" key="3">
    <source>
        <dbReference type="ARBA" id="ARBA00022989"/>
    </source>
</evidence>
<keyword evidence="11" id="KW-1185">Reference proteome</keyword>
<gene>
    <name evidence="10" type="ORF">BZA70DRAFT_204686</name>
</gene>
<dbReference type="InterPro" id="IPR018996">
    <property type="entry name" value="Man1/Src1-like_C"/>
</dbReference>
<feature type="domain" description="HeH/LEM" evidence="9">
    <location>
        <begin position="13"/>
        <end position="46"/>
    </location>
</feature>
<dbReference type="CDD" id="cd12935">
    <property type="entry name" value="LEM_like"/>
    <property type="match status" value="1"/>
</dbReference>
<evidence type="ECO:0000256" key="1">
    <source>
        <dbReference type="ARBA" id="ARBA00004126"/>
    </source>
</evidence>
<feature type="compositionally biased region" description="Polar residues" evidence="6">
    <location>
        <begin position="159"/>
        <end position="180"/>
    </location>
</feature>
<evidence type="ECO:0000259" key="8">
    <source>
        <dbReference type="Pfam" id="PF09402"/>
    </source>
</evidence>
<dbReference type="PANTHER" id="PTHR47808:SF2">
    <property type="entry name" value="LEM DOMAIN-CONTAINING PROTEIN 2"/>
    <property type="match status" value="1"/>
</dbReference>
<protein>
    <submittedName>
        <fullName evidence="10">Man1-Src1p-C-terminal domain-containing protein</fullName>
    </submittedName>
</protein>